<comment type="caution">
    <text evidence="14">The sequence shown here is derived from an EMBL/GenBank/DDBJ whole genome shotgun (WGS) entry which is preliminary data.</text>
</comment>
<dbReference type="Gene3D" id="3.30.56.10">
    <property type="match status" value="2"/>
</dbReference>
<dbReference type="InterPro" id="IPR005121">
    <property type="entry name" value="Fdx_antiC-bd"/>
</dbReference>
<keyword evidence="7 11" id="KW-0460">Magnesium</keyword>
<dbReference type="InterPro" id="IPR041616">
    <property type="entry name" value="PheRS_beta_core"/>
</dbReference>
<dbReference type="GO" id="GO:0003723">
    <property type="term" value="F:RNA binding"/>
    <property type="evidence" value="ECO:0007669"/>
    <property type="project" value="InterPro"/>
</dbReference>
<dbReference type="GO" id="GO:0004826">
    <property type="term" value="F:phenylalanine-tRNA ligase activity"/>
    <property type="evidence" value="ECO:0007669"/>
    <property type="project" value="UniProtKB-UniRule"/>
</dbReference>
<sequence>MKLPLSWLCEFIEIKEEPEKLAEDLLYSGTKVEAIEKIGGDTIFDFEITPNRADCLSVIGIAREIAAIYRRVLRLPPAFTEIPKLSMSKGRFVLEVIDEKLCPYYSLGIIDSVKVAPSPGWLANRLEKSGIRSINNIVDITNYVMLETGQPMHAFDYNKVKEKMVLRASKEGEIITTLDNIERKLPAGAIIIEDSERIIDLAGLMGGKVSEVDQNTKTVILHAPLYDPLTIRRTSQALGLRTEASNRFEKQLDPSGHRFAFERAAELFRTITQGQLVSRIKSVGYPPVERKFEAPISLFKKVLGISLTPKEICEYLSRLEFAFALGNEAISVTIPSFRTDINSPIDLTEEVGRLFGYNKFPKTLPTGQPPTVSLQIADFDQEIKQVFVSLGLKEIYSNTLTSASVLENIEIKSEVCLKVANRLIIDHEYLRPTLLVGLLLAAKSNMASHHSFSLFEVGKVFEKHETKNGLPNQPKKVAALLVNSNFSFAKGVVEAVLRKLNIYKESSFSKAEKVASFGEGVANVFVKGNFVGVVGDISTNVLARFDTPAPTFAFELDLETLKSLATETSYQPAPKFPTARENISLFLPNKTNFAAVLEAVKEGAGKNYYQAELLEDTIIGTRRSILIGIEYYDSAHTLKKEEVDTIRKKVLAALEKIGAEPRIKGV</sequence>
<reference evidence="14 15" key="1">
    <citation type="journal article" date="2016" name="Nat. Commun.">
        <title>Thousands of microbial genomes shed light on interconnected biogeochemical processes in an aquifer system.</title>
        <authorList>
            <person name="Anantharaman K."/>
            <person name="Brown C.T."/>
            <person name="Hug L.A."/>
            <person name="Sharon I."/>
            <person name="Castelle C.J."/>
            <person name="Probst A.J."/>
            <person name="Thomas B.C."/>
            <person name="Singh A."/>
            <person name="Wilkins M.J."/>
            <person name="Karaoz U."/>
            <person name="Brodie E.L."/>
            <person name="Williams K.H."/>
            <person name="Hubbard S.S."/>
            <person name="Banfield J.F."/>
        </authorList>
    </citation>
    <scope>NUCLEOTIDE SEQUENCE [LARGE SCALE GENOMIC DNA]</scope>
</reference>
<evidence type="ECO:0000259" key="13">
    <source>
        <dbReference type="PROSITE" id="PS51483"/>
    </source>
</evidence>
<comment type="catalytic activity">
    <reaction evidence="10 11">
        <text>tRNA(Phe) + L-phenylalanine + ATP = L-phenylalanyl-tRNA(Phe) + AMP + diphosphate + H(+)</text>
        <dbReference type="Rhea" id="RHEA:19413"/>
        <dbReference type="Rhea" id="RHEA-COMP:9668"/>
        <dbReference type="Rhea" id="RHEA-COMP:9699"/>
        <dbReference type="ChEBI" id="CHEBI:15378"/>
        <dbReference type="ChEBI" id="CHEBI:30616"/>
        <dbReference type="ChEBI" id="CHEBI:33019"/>
        <dbReference type="ChEBI" id="CHEBI:58095"/>
        <dbReference type="ChEBI" id="CHEBI:78442"/>
        <dbReference type="ChEBI" id="CHEBI:78531"/>
        <dbReference type="ChEBI" id="CHEBI:456215"/>
        <dbReference type="EC" id="6.1.1.20"/>
    </reaction>
</comment>
<feature type="binding site" evidence="11">
    <location>
        <position position="340"/>
    </location>
    <ligand>
        <name>Mg(2+)</name>
        <dbReference type="ChEBI" id="CHEBI:18420"/>
        <note>shared with alpha subunit</note>
    </ligand>
</feature>
<dbReference type="SUPFAM" id="SSF54991">
    <property type="entry name" value="Anticodon-binding domain of PheRS"/>
    <property type="match status" value="1"/>
</dbReference>
<dbReference type="Pfam" id="PF03483">
    <property type="entry name" value="B3_4"/>
    <property type="match status" value="1"/>
</dbReference>
<feature type="binding site" evidence="11">
    <location>
        <position position="346"/>
    </location>
    <ligand>
        <name>Mg(2+)</name>
        <dbReference type="ChEBI" id="CHEBI:18420"/>
        <note>shared with alpha subunit</note>
    </ligand>
</feature>
<evidence type="ECO:0000313" key="15">
    <source>
        <dbReference type="Proteomes" id="UP000176299"/>
    </source>
</evidence>
<evidence type="ECO:0000313" key="14">
    <source>
        <dbReference type="EMBL" id="OGY22258.1"/>
    </source>
</evidence>
<dbReference type="InterPro" id="IPR005146">
    <property type="entry name" value="B3/B4_tRNA-bd"/>
</dbReference>
<protein>
    <recommendedName>
        <fullName evidence="11">Phenylalanine--tRNA ligase beta subunit</fullName>
        <ecNumber evidence="11">6.1.1.20</ecNumber>
    </recommendedName>
    <alternativeName>
        <fullName evidence="11">Phenylalanyl-tRNA synthetase beta subunit</fullName>
        <shortName evidence="11">PheRS</shortName>
    </alternativeName>
</protein>
<dbReference type="SUPFAM" id="SSF55681">
    <property type="entry name" value="Class II aaRS and biotin synthetases"/>
    <property type="match status" value="1"/>
</dbReference>
<keyword evidence="5 11" id="KW-0547">Nucleotide-binding</keyword>
<dbReference type="FunFam" id="3.30.56.10:FF:000001">
    <property type="entry name" value="Phenylalanine--tRNA ligase beta subunit"/>
    <property type="match status" value="1"/>
</dbReference>
<proteinExistence type="inferred from homology"/>
<dbReference type="Pfam" id="PF03147">
    <property type="entry name" value="FDX-ACB"/>
    <property type="match status" value="1"/>
</dbReference>
<dbReference type="InterPro" id="IPR009061">
    <property type="entry name" value="DNA-bd_dom_put_sf"/>
</dbReference>
<organism evidence="14 15">
    <name type="scientific">Candidatus Woykebacteria bacterium GWA1_44_8</name>
    <dbReference type="NCBI Taxonomy" id="1802591"/>
    <lineage>
        <taxon>Bacteria</taxon>
        <taxon>Candidatus Woykeibacteriota</taxon>
    </lineage>
</organism>
<dbReference type="GO" id="GO:0005524">
    <property type="term" value="F:ATP binding"/>
    <property type="evidence" value="ECO:0007669"/>
    <property type="project" value="UniProtKB-UniRule"/>
</dbReference>
<dbReference type="GO" id="GO:0009328">
    <property type="term" value="C:phenylalanine-tRNA ligase complex"/>
    <property type="evidence" value="ECO:0007669"/>
    <property type="project" value="TreeGrafter"/>
</dbReference>
<evidence type="ECO:0000256" key="2">
    <source>
        <dbReference type="ARBA" id="ARBA00011209"/>
    </source>
</evidence>
<dbReference type="STRING" id="1802591.A2113_03200"/>
<dbReference type="EMBL" id="MHCN01000007">
    <property type="protein sequence ID" value="OGY22258.1"/>
    <property type="molecule type" value="Genomic_DNA"/>
</dbReference>
<evidence type="ECO:0000256" key="3">
    <source>
        <dbReference type="ARBA" id="ARBA00022598"/>
    </source>
</evidence>
<dbReference type="Gene3D" id="3.30.930.10">
    <property type="entry name" value="Bira Bifunctional Protein, Domain 2"/>
    <property type="match status" value="1"/>
</dbReference>
<evidence type="ECO:0000256" key="6">
    <source>
        <dbReference type="ARBA" id="ARBA00022840"/>
    </source>
</evidence>
<evidence type="ECO:0000256" key="4">
    <source>
        <dbReference type="ARBA" id="ARBA00022723"/>
    </source>
</evidence>
<evidence type="ECO:0000256" key="1">
    <source>
        <dbReference type="ARBA" id="ARBA00008653"/>
    </source>
</evidence>
<keyword evidence="4 11" id="KW-0479">Metal-binding</keyword>
<dbReference type="GO" id="GO:0000287">
    <property type="term" value="F:magnesium ion binding"/>
    <property type="evidence" value="ECO:0007669"/>
    <property type="project" value="UniProtKB-UniRule"/>
</dbReference>
<evidence type="ECO:0000256" key="9">
    <source>
        <dbReference type="ARBA" id="ARBA00023146"/>
    </source>
</evidence>
<feature type="domain" description="B5" evidence="13">
    <location>
        <begin position="287"/>
        <end position="362"/>
    </location>
</feature>
<dbReference type="InterPro" id="IPR036690">
    <property type="entry name" value="Fdx_antiC-bd_sf"/>
</dbReference>
<keyword evidence="6 11" id="KW-0067">ATP-binding</keyword>
<dbReference type="PANTHER" id="PTHR10947:SF0">
    <property type="entry name" value="PHENYLALANINE--TRNA LIGASE BETA SUBUNIT"/>
    <property type="match status" value="1"/>
</dbReference>
<evidence type="ECO:0000256" key="10">
    <source>
        <dbReference type="ARBA" id="ARBA00049255"/>
    </source>
</evidence>
<dbReference type="AlphaFoldDB" id="A0A1G1W3J4"/>
<dbReference type="Proteomes" id="UP000176299">
    <property type="component" value="Unassembled WGS sequence"/>
</dbReference>
<keyword evidence="3 11" id="KW-0436">Ligase</keyword>
<dbReference type="HAMAP" id="MF_00283">
    <property type="entry name" value="Phe_tRNA_synth_beta1"/>
    <property type="match status" value="1"/>
</dbReference>
<dbReference type="Pfam" id="PF03484">
    <property type="entry name" value="B5"/>
    <property type="match status" value="1"/>
</dbReference>
<evidence type="ECO:0000256" key="7">
    <source>
        <dbReference type="ARBA" id="ARBA00022842"/>
    </source>
</evidence>
<dbReference type="InterPro" id="IPR005147">
    <property type="entry name" value="tRNA_synthase_B5-dom"/>
</dbReference>
<dbReference type="Gene3D" id="3.30.70.380">
    <property type="entry name" value="Ferrodoxin-fold anticodon-binding domain"/>
    <property type="match status" value="1"/>
</dbReference>
<dbReference type="EC" id="6.1.1.20" evidence="11"/>
<dbReference type="SUPFAM" id="SSF46955">
    <property type="entry name" value="Putative DNA-binding domain"/>
    <property type="match status" value="2"/>
</dbReference>
<dbReference type="Gene3D" id="3.50.40.10">
    <property type="entry name" value="Phenylalanyl-trna Synthetase, Chain B, domain 3"/>
    <property type="match status" value="1"/>
</dbReference>
<dbReference type="PROSITE" id="PS51483">
    <property type="entry name" value="B5"/>
    <property type="match status" value="1"/>
</dbReference>
<dbReference type="PANTHER" id="PTHR10947">
    <property type="entry name" value="PHENYLALANYL-TRNA SYNTHETASE BETA CHAIN AND LEUCINE-RICH REPEAT-CONTAINING PROTEIN 47"/>
    <property type="match status" value="1"/>
</dbReference>
<feature type="binding site" evidence="11">
    <location>
        <position position="350"/>
    </location>
    <ligand>
        <name>Mg(2+)</name>
        <dbReference type="ChEBI" id="CHEBI:18420"/>
        <note>shared with alpha subunit</note>
    </ligand>
</feature>
<feature type="domain" description="FDX-ACB" evidence="12">
    <location>
        <begin position="574"/>
        <end position="662"/>
    </location>
</feature>
<dbReference type="InterPro" id="IPR045060">
    <property type="entry name" value="Phe-tRNA-ligase_IIc_bsu"/>
</dbReference>
<dbReference type="GO" id="GO:0006432">
    <property type="term" value="P:phenylalanyl-tRNA aminoacylation"/>
    <property type="evidence" value="ECO:0007669"/>
    <property type="project" value="UniProtKB-UniRule"/>
</dbReference>
<dbReference type="Pfam" id="PF17759">
    <property type="entry name" value="tRNA_synthFbeta"/>
    <property type="match status" value="1"/>
</dbReference>
<keyword evidence="11" id="KW-0963">Cytoplasm</keyword>
<keyword evidence="8 11" id="KW-0648">Protein biosynthesis</keyword>
<evidence type="ECO:0000256" key="5">
    <source>
        <dbReference type="ARBA" id="ARBA00022741"/>
    </source>
</evidence>
<evidence type="ECO:0000256" key="11">
    <source>
        <dbReference type="HAMAP-Rule" id="MF_00283"/>
    </source>
</evidence>
<name>A0A1G1W3J4_9BACT</name>
<evidence type="ECO:0000256" key="8">
    <source>
        <dbReference type="ARBA" id="ARBA00022917"/>
    </source>
</evidence>
<evidence type="ECO:0000259" key="12">
    <source>
        <dbReference type="PROSITE" id="PS51447"/>
    </source>
</evidence>
<dbReference type="NCBIfam" id="TIGR00472">
    <property type="entry name" value="pheT_bact"/>
    <property type="match status" value="1"/>
</dbReference>
<dbReference type="InterPro" id="IPR004532">
    <property type="entry name" value="Phe-tRNA-ligase_IIc_bsu_bact"/>
</dbReference>
<dbReference type="SMART" id="SM00873">
    <property type="entry name" value="B3_4"/>
    <property type="match status" value="1"/>
</dbReference>
<dbReference type="SMART" id="SM00896">
    <property type="entry name" value="FDX-ACB"/>
    <property type="match status" value="1"/>
</dbReference>
<dbReference type="SMART" id="SM00874">
    <property type="entry name" value="B5"/>
    <property type="match status" value="1"/>
</dbReference>
<keyword evidence="9 11" id="KW-0030">Aminoacyl-tRNA synthetase</keyword>
<gene>
    <name evidence="11" type="primary">pheT</name>
    <name evidence="14" type="ORF">A2113_03200</name>
</gene>
<feature type="binding site" evidence="11">
    <location>
        <position position="349"/>
    </location>
    <ligand>
        <name>Mg(2+)</name>
        <dbReference type="ChEBI" id="CHEBI:18420"/>
        <note>shared with alpha subunit</note>
    </ligand>
</feature>
<comment type="similarity">
    <text evidence="1 11">Belongs to the phenylalanyl-tRNA synthetase beta subunit family. Type 1 subfamily.</text>
</comment>
<dbReference type="SUPFAM" id="SSF56037">
    <property type="entry name" value="PheT/TilS domain"/>
    <property type="match status" value="1"/>
</dbReference>
<comment type="subcellular location">
    <subcellularLocation>
        <location evidence="11">Cytoplasm</location>
    </subcellularLocation>
</comment>
<comment type="subunit">
    <text evidence="2 11">Tetramer of two alpha and two beta subunits.</text>
</comment>
<comment type="cofactor">
    <cofactor evidence="11">
        <name>Mg(2+)</name>
        <dbReference type="ChEBI" id="CHEBI:18420"/>
    </cofactor>
    <text evidence="11">Binds 2 magnesium ions per tetramer.</text>
</comment>
<dbReference type="InterPro" id="IPR045864">
    <property type="entry name" value="aa-tRNA-synth_II/BPL/LPL"/>
</dbReference>
<dbReference type="PROSITE" id="PS51447">
    <property type="entry name" value="FDX_ACB"/>
    <property type="match status" value="1"/>
</dbReference>
<dbReference type="InterPro" id="IPR020825">
    <property type="entry name" value="Phe-tRNA_synthase-like_B3/B4"/>
</dbReference>
<accession>A0A1G1W3J4</accession>